<evidence type="ECO:0000259" key="6">
    <source>
        <dbReference type="Pfam" id="PF08281"/>
    </source>
</evidence>
<proteinExistence type="inferred from homology"/>
<keyword evidence="2" id="KW-0805">Transcription regulation</keyword>
<feature type="domain" description="RNA polymerase sigma factor 70 region 4 type 2" evidence="6">
    <location>
        <begin position="106"/>
        <end position="156"/>
    </location>
</feature>
<dbReference type="SUPFAM" id="SSF88946">
    <property type="entry name" value="Sigma2 domain of RNA polymerase sigma factors"/>
    <property type="match status" value="1"/>
</dbReference>
<dbReference type="SUPFAM" id="SSF88659">
    <property type="entry name" value="Sigma3 and sigma4 domains of RNA polymerase sigma factors"/>
    <property type="match status" value="1"/>
</dbReference>
<dbReference type="Pfam" id="PF08281">
    <property type="entry name" value="Sigma70_r4_2"/>
    <property type="match status" value="1"/>
</dbReference>
<evidence type="ECO:0000259" key="5">
    <source>
        <dbReference type="Pfam" id="PF04542"/>
    </source>
</evidence>
<dbReference type="GO" id="GO:0016987">
    <property type="term" value="F:sigma factor activity"/>
    <property type="evidence" value="ECO:0007669"/>
    <property type="project" value="UniProtKB-KW"/>
</dbReference>
<evidence type="ECO:0000256" key="4">
    <source>
        <dbReference type="ARBA" id="ARBA00023163"/>
    </source>
</evidence>
<sequence length="170" mass="19255">MTNQEFSALVANYERLVYTVCYRLVQNETSAEDLTQETFLAAYTHRDSCPAGFEKQWLARIAANKAKDHLQSAYRRHTLLPGDESIPPGLSPPAEEQAVSNSETAAITEIILGLREPYRQVCILHFLQERSPEETALCLGRPVKTVRTQISRGKLQIQEQWNRRSSHGTV</sequence>
<dbReference type="InterPro" id="IPR007627">
    <property type="entry name" value="RNA_pol_sigma70_r2"/>
</dbReference>
<keyword evidence="3" id="KW-0731">Sigma factor</keyword>
<dbReference type="PANTHER" id="PTHR43133:SF60">
    <property type="entry name" value="RNA POLYMERASE SIGMA FACTOR SIGV"/>
    <property type="match status" value="1"/>
</dbReference>
<dbReference type="CDD" id="cd06171">
    <property type="entry name" value="Sigma70_r4"/>
    <property type="match status" value="1"/>
</dbReference>
<dbReference type="PANTHER" id="PTHR43133">
    <property type="entry name" value="RNA POLYMERASE ECF-TYPE SIGMA FACTO"/>
    <property type="match status" value="1"/>
</dbReference>
<comment type="similarity">
    <text evidence="1">Belongs to the sigma-70 factor family. ECF subfamily.</text>
</comment>
<name>A0A644YRX9_9ZZZZ</name>
<dbReference type="InterPro" id="IPR039425">
    <property type="entry name" value="RNA_pol_sigma-70-like"/>
</dbReference>
<dbReference type="Gene3D" id="1.10.1740.10">
    <property type="match status" value="1"/>
</dbReference>
<dbReference type="InterPro" id="IPR013324">
    <property type="entry name" value="RNA_pol_sigma_r3/r4-like"/>
</dbReference>
<comment type="caution">
    <text evidence="7">The sequence shown here is derived from an EMBL/GenBank/DDBJ whole genome shotgun (WGS) entry which is preliminary data.</text>
</comment>
<evidence type="ECO:0000313" key="7">
    <source>
        <dbReference type="EMBL" id="MPM31057.1"/>
    </source>
</evidence>
<dbReference type="GO" id="GO:0003677">
    <property type="term" value="F:DNA binding"/>
    <property type="evidence" value="ECO:0007669"/>
    <property type="project" value="InterPro"/>
</dbReference>
<gene>
    <name evidence="7" type="primary">sigW_59</name>
    <name evidence="7" type="ORF">SDC9_77610</name>
</gene>
<dbReference type="InterPro" id="IPR013249">
    <property type="entry name" value="RNA_pol_sigma70_r4_t2"/>
</dbReference>
<dbReference type="InterPro" id="IPR036388">
    <property type="entry name" value="WH-like_DNA-bd_sf"/>
</dbReference>
<accession>A0A644YRX9</accession>
<reference evidence="7" key="1">
    <citation type="submission" date="2019-08" db="EMBL/GenBank/DDBJ databases">
        <authorList>
            <person name="Kucharzyk K."/>
            <person name="Murdoch R.W."/>
            <person name="Higgins S."/>
            <person name="Loffler F."/>
        </authorList>
    </citation>
    <scope>NUCLEOTIDE SEQUENCE</scope>
</reference>
<dbReference type="Gene3D" id="1.10.10.10">
    <property type="entry name" value="Winged helix-like DNA-binding domain superfamily/Winged helix DNA-binding domain"/>
    <property type="match status" value="1"/>
</dbReference>
<dbReference type="AlphaFoldDB" id="A0A644YRX9"/>
<dbReference type="InterPro" id="IPR014284">
    <property type="entry name" value="RNA_pol_sigma-70_dom"/>
</dbReference>
<evidence type="ECO:0000256" key="3">
    <source>
        <dbReference type="ARBA" id="ARBA00023082"/>
    </source>
</evidence>
<dbReference type="Pfam" id="PF04542">
    <property type="entry name" value="Sigma70_r2"/>
    <property type="match status" value="1"/>
</dbReference>
<dbReference type="EMBL" id="VSSQ01005966">
    <property type="protein sequence ID" value="MPM31057.1"/>
    <property type="molecule type" value="Genomic_DNA"/>
</dbReference>
<dbReference type="InterPro" id="IPR013325">
    <property type="entry name" value="RNA_pol_sigma_r2"/>
</dbReference>
<organism evidence="7">
    <name type="scientific">bioreactor metagenome</name>
    <dbReference type="NCBI Taxonomy" id="1076179"/>
    <lineage>
        <taxon>unclassified sequences</taxon>
        <taxon>metagenomes</taxon>
        <taxon>ecological metagenomes</taxon>
    </lineage>
</organism>
<protein>
    <submittedName>
        <fullName evidence="7">ECF RNA polymerase sigma factor SigW</fullName>
    </submittedName>
</protein>
<evidence type="ECO:0000256" key="2">
    <source>
        <dbReference type="ARBA" id="ARBA00023015"/>
    </source>
</evidence>
<dbReference type="GO" id="GO:0006352">
    <property type="term" value="P:DNA-templated transcription initiation"/>
    <property type="evidence" value="ECO:0007669"/>
    <property type="project" value="InterPro"/>
</dbReference>
<keyword evidence="4" id="KW-0804">Transcription</keyword>
<evidence type="ECO:0000256" key="1">
    <source>
        <dbReference type="ARBA" id="ARBA00010641"/>
    </source>
</evidence>
<feature type="domain" description="RNA polymerase sigma-70 region 2" evidence="5">
    <location>
        <begin position="9"/>
        <end position="75"/>
    </location>
</feature>
<dbReference type="NCBIfam" id="TIGR02937">
    <property type="entry name" value="sigma70-ECF"/>
    <property type="match status" value="1"/>
</dbReference>